<feature type="transmembrane region" description="Helical" evidence="6">
    <location>
        <begin position="162"/>
        <end position="180"/>
    </location>
</feature>
<feature type="region of interest" description="Disordered" evidence="5">
    <location>
        <begin position="197"/>
        <end position="220"/>
    </location>
</feature>
<proteinExistence type="predicted"/>
<keyword evidence="2 6" id="KW-0812">Transmembrane</keyword>
<dbReference type="PANTHER" id="PTHR37958:SF1">
    <property type="entry name" value="SODIUM-POTASSIUM_PROTON ANTIPORTER CHAA"/>
    <property type="match status" value="1"/>
</dbReference>
<evidence type="ECO:0000256" key="6">
    <source>
        <dbReference type="SAM" id="Phobius"/>
    </source>
</evidence>
<feature type="transmembrane region" description="Helical" evidence="6">
    <location>
        <begin position="61"/>
        <end position="84"/>
    </location>
</feature>
<evidence type="ECO:0000256" key="3">
    <source>
        <dbReference type="ARBA" id="ARBA00022989"/>
    </source>
</evidence>
<feature type="transmembrane region" description="Helical" evidence="6">
    <location>
        <begin position="233"/>
        <end position="254"/>
    </location>
</feature>
<keyword evidence="3 6" id="KW-1133">Transmembrane helix</keyword>
<reference evidence="8 9" key="1">
    <citation type="submission" date="2019-11" db="EMBL/GenBank/DDBJ databases">
        <title>Whole-genome sequence of Rhodoplanes serenus DSM 18633, type strain.</title>
        <authorList>
            <person name="Kyndt J.A."/>
            <person name="Meyer T.E."/>
        </authorList>
    </citation>
    <scope>NUCLEOTIDE SEQUENCE [LARGE SCALE GENOMIC DNA]</scope>
    <source>
        <strain evidence="8 9">DSM 18633</strain>
    </source>
</reference>
<evidence type="ECO:0000259" key="7">
    <source>
        <dbReference type="Pfam" id="PF01699"/>
    </source>
</evidence>
<feature type="transmembrane region" description="Helical" evidence="6">
    <location>
        <begin position="96"/>
        <end position="118"/>
    </location>
</feature>
<dbReference type="PANTHER" id="PTHR37958">
    <property type="entry name" value="SODIUM-POTASSIUM/PROTON ANTIPORTER CHAA"/>
    <property type="match status" value="1"/>
</dbReference>
<feature type="transmembrane region" description="Helical" evidence="6">
    <location>
        <begin position="326"/>
        <end position="350"/>
    </location>
</feature>
<feature type="transmembrane region" description="Helical" evidence="6">
    <location>
        <begin position="266"/>
        <end position="289"/>
    </location>
</feature>
<organism evidence="8 9">
    <name type="scientific">Rhodoplanes serenus</name>
    <dbReference type="NCBI Taxonomy" id="200615"/>
    <lineage>
        <taxon>Bacteria</taxon>
        <taxon>Pseudomonadati</taxon>
        <taxon>Pseudomonadota</taxon>
        <taxon>Alphaproteobacteria</taxon>
        <taxon>Hyphomicrobiales</taxon>
        <taxon>Nitrobacteraceae</taxon>
        <taxon>Rhodoplanes</taxon>
    </lineage>
</organism>
<feature type="domain" description="Sodium/calcium exchanger membrane region" evidence="7">
    <location>
        <begin position="234"/>
        <end position="374"/>
    </location>
</feature>
<evidence type="ECO:0000256" key="2">
    <source>
        <dbReference type="ARBA" id="ARBA00022692"/>
    </source>
</evidence>
<dbReference type="AlphaFoldDB" id="A0A9X5AT66"/>
<dbReference type="InterPro" id="IPR004837">
    <property type="entry name" value="NaCa_Exmemb"/>
</dbReference>
<feature type="domain" description="Sodium/calcium exchanger membrane region" evidence="7">
    <location>
        <begin position="29"/>
        <end position="182"/>
    </location>
</feature>
<evidence type="ECO:0000256" key="1">
    <source>
        <dbReference type="ARBA" id="ARBA00004141"/>
    </source>
</evidence>
<dbReference type="GO" id="GO:0005886">
    <property type="term" value="C:plasma membrane"/>
    <property type="evidence" value="ECO:0007669"/>
    <property type="project" value="TreeGrafter"/>
</dbReference>
<evidence type="ECO:0000256" key="5">
    <source>
        <dbReference type="SAM" id="MobiDB-lite"/>
    </source>
</evidence>
<dbReference type="Pfam" id="PF01699">
    <property type="entry name" value="Na_Ca_ex"/>
    <property type="match status" value="2"/>
</dbReference>
<dbReference type="InterPro" id="IPR052946">
    <property type="entry name" value="Alkaline_pH_Ca-Antiporter"/>
</dbReference>
<gene>
    <name evidence="8" type="ORF">GJ689_12840</name>
</gene>
<sequence length="376" mass="37937">MLRLAAAWAVLAAFRVGGAAWLAAPAPVAAVAFAVLLAAIMTAAFAVVREADRLADRLGEPYGTLILTLSVVTIEVILIVAVMLGPGDAPTIGRDSIFAVMMIILALVVGLCVLAGGLRHHEQSYNAQGAVAYLSMTGLLVGAALVLPNATGPGDGTVRPGAALALGAITVVTYGAFLAMQTGRWRRLFVQPEAGALAVPPSPSPSPSPARRGGDGPSAAGPVGDRRIVVARAVVLVAALLPIVLLAHDLAVLVDRGIAGLGAPPALGGLLIAIIVFTPESITAVGAAWRDAMQRTVNLCLGAFLSTVGLTVPAVLLVGLATGTPVVMGIGPAETVLLVLTLGLTGLTFLGQRTSPIQGIAHLALFALYVVVLFGA</sequence>
<feature type="transmembrane region" description="Helical" evidence="6">
    <location>
        <begin position="357"/>
        <end position="375"/>
    </location>
</feature>
<evidence type="ECO:0000256" key="4">
    <source>
        <dbReference type="ARBA" id="ARBA00023136"/>
    </source>
</evidence>
<evidence type="ECO:0000313" key="9">
    <source>
        <dbReference type="Proteomes" id="UP000438991"/>
    </source>
</evidence>
<dbReference type="GO" id="GO:0015386">
    <property type="term" value="F:potassium:proton antiporter activity"/>
    <property type="evidence" value="ECO:0007669"/>
    <property type="project" value="TreeGrafter"/>
</dbReference>
<dbReference type="GO" id="GO:0015385">
    <property type="term" value="F:sodium:proton antiporter activity"/>
    <property type="evidence" value="ECO:0007669"/>
    <property type="project" value="TreeGrafter"/>
</dbReference>
<feature type="transmembrane region" description="Helical" evidence="6">
    <location>
        <begin position="29"/>
        <end position="49"/>
    </location>
</feature>
<evidence type="ECO:0000313" key="8">
    <source>
        <dbReference type="EMBL" id="MTW17089.1"/>
    </source>
</evidence>
<comment type="subcellular location">
    <subcellularLocation>
        <location evidence="1">Membrane</location>
        <topology evidence="1">Multi-pass membrane protein</topology>
    </subcellularLocation>
</comment>
<feature type="transmembrane region" description="Helical" evidence="6">
    <location>
        <begin position="130"/>
        <end position="150"/>
    </location>
</feature>
<keyword evidence="4 6" id="KW-0472">Membrane</keyword>
<dbReference type="Proteomes" id="UP000438991">
    <property type="component" value="Unassembled WGS sequence"/>
</dbReference>
<accession>A0A9X5AT66</accession>
<feature type="transmembrane region" description="Helical" evidence="6">
    <location>
        <begin position="296"/>
        <end position="320"/>
    </location>
</feature>
<dbReference type="EMBL" id="WNKV01000009">
    <property type="protein sequence ID" value="MTW17089.1"/>
    <property type="molecule type" value="Genomic_DNA"/>
</dbReference>
<name>A0A9X5AT66_9BRAD</name>
<protein>
    <submittedName>
        <fullName evidence="8">Calcium:proton antiporter</fullName>
    </submittedName>
</protein>
<comment type="caution">
    <text evidence="8">The sequence shown here is derived from an EMBL/GenBank/DDBJ whole genome shotgun (WGS) entry which is preliminary data.</text>
</comment>